<keyword evidence="12" id="KW-0456">Lyase</keyword>
<keyword evidence="4 7" id="KW-0460">Magnesium</keyword>
<dbReference type="KEGG" id="app:CAP2UW1_1909"/>
<dbReference type="HAMAP" id="MF_01659">
    <property type="entry name" value="MenD"/>
    <property type="match status" value="1"/>
</dbReference>
<dbReference type="SUPFAM" id="SSF52467">
    <property type="entry name" value="DHS-like NAD/FAD-binding domain"/>
    <property type="match status" value="1"/>
</dbReference>
<dbReference type="SUPFAM" id="SSF52518">
    <property type="entry name" value="Thiamin diphosphate-binding fold (THDP-binding)"/>
    <property type="match status" value="2"/>
</dbReference>
<comment type="catalytic activity">
    <reaction evidence="7">
        <text>isochorismate + 2-oxoglutarate + H(+) = 5-enolpyruvoyl-6-hydroxy-2-succinyl-cyclohex-3-ene-1-carboxylate + CO2</text>
        <dbReference type="Rhea" id="RHEA:25593"/>
        <dbReference type="ChEBI" id="CHEBI:15378"/>
        <dbReference type="ChEBI" id="CHEBI:16526"/>
        <dbReference type="ChEBI" id="CHEBI:16810"/>
        <dbReference type="ChEBI" id="CHEBI:29780"/>
        <dbReference type="ChEBI" id="CHEBI:58818"/>
        <dbReference type="EC" id="2.2.1.9"/>
    </reaction>
</comment>
<evidence type="ECO:0000256" key="6">
    <source>
        <dbReference type="ARBA" id="ARBA00023211"/>
    </source>
</evidence>
<dbReference type="eggNOG" id="COG1165">
    <property type="taxonomic scope" value="Bacteria"/>
</dbReference>
<dbReference type="EC" id="2.2.1.9" evidence="7"/>
<keyword evidence="5 7" id="KW-0786">Thiamine pyrophosphate</keyword>
<keyword evidence="2 7" id="KW-0808">Transferase</keyword>
<feature type="domain" description="Thiamine pyrophosphate enzyme TPP-binding" evidence="9">
    <location>
        <begin position="421"/>
        <end position="549"/>
    </location>
</feature>
<dbReference type="InterPro" id="IPR029035">
    <property type="entry name" value="DHS-like_NAD/FAD-binding_dom"/>
</dbReference>
<dbReference type="GO" id="GO:0030145">
    <property type="term" value="F:manganese ion binding"/>
    <property type="evidence" value="ECO:0007669"/>
    <property type="project" value="UniProtKB-UniRule"/>
</dbReference>
<dbReference type="STRING" id="522306.CAP2UW1_1909"/>
<dbReference type="Pfam" id="PF02775">
    <property type="entry name" value="TPP_enzyme_C"/>
    <property type="match status" value="1"/>
</dbReference>
<evidence type="ECO:0000256" key="3">
    <source>
        <dbReference type="ARBA" id="ARBA00022723"/>
    </source>
</evidence>
<dbReference type="CDD" id="cd02009">
    <property type="entry name" value="TPP_SHCHC_synthase"/>
    <property type="match status" value="1"/>
</dbReference>
<feature type="domain" description="Thiamine pyrophosphate enzyme N-terminal TPP-binding" evidence="10">
    <location>
        <begin position="15"/>
        <end position="128"/>
    </location>
</feature>
<keyword evidence="1 7" id="KW-0474">Menaquinone biosynthesis</keyword>
<dbReference type="CDD" id="cd07037">
    <property type="entry name" value="TPP_PYR_MenD"/>
    <property type="match status" value="1"/>
</dbReference>
<evidence type="ECO:0000259" key="9">
    <source>
        <dbReference type="Pfam" id="PF02775"/>
    </source>
</evidence>
<comment type="subunit">
    <text evidence="7">Homodimer.</text>
</comment>
<evidence type="ECO:0000256" key="5">
    <source>
        <dbReference type="ARBA" id="ARBA00023052"/>
    </source>
</evidence>
<dbReference type="GO" id="GO:0000287">
    <property type="term" value="F:magnesium ion binding"/>
    <property type="evidence" value="ECO:0007669"/>
    <property type="project" value="UniProtKB-UniRule"/>
</dbReference>
<proteinExistence type="inferred from homology"/>
<comment type="pathway">
    <text evidence="7">Quinol/quinone metabolism; menaquinone biosynthesis.</text>
</comment>
<dbReference type="AlphaFoldDB" id="C7RLV7"/>
<comment type="function">
    <text evidence="7">Catalyzes the thiamine diphosphate-dependent decarboxylation of 2-oxoglutarate and the subsequent addition of the resulting succinic semialdehyde-thiamine pyrophosphate anion to isochorismate to yield 2-succinyl-5-enolpyruvyl-6-hydroxy-3-cyclohexene-1-carboxylate (SEPHCHC).</text>
</comment>
<dbReference type="UniPathway" id="UPA00079"/>
<evidence type="ECO:0000259" key="11">
    <source>
        <dbReference type="Pfam" id="PF16582"/>
    </source>
</evidence>
<dbReference type="InterPro" id="IPR032264">
    <property type="entry name" value="MenD_middle"/>
</dbReference>
<dbReference type="GO" id="GO:0016829">
    <property type="term" value="F:lyase activity"/>
    <property type="evidence" value="ECO:0007669"/>
    <property type="project" value="UniProtKB-KW"/>
</dbReference>
<dbReference type="InterPro" id="IPR011766">
    <property type="entry name" value="TPP_enzyme_TPP-bd"/>
</dbReference>
<dbReference type="OrthoDB" id="9791859at2"/>
<keyword evidence="3 7" id="KW-0479">Metal-binding</keyword>
<reference evidence="12" key="1">
    <citation type="submission" date="2009-08" db="EMBL/GenBank/DDBJ databases">
        <authorList>
            <consortium name="US DOE Joint Genome Institute"/>
            <person name="Lucas S."/>
            <person name="Copeland A."/>
            <person name="Lapidus A."/>
            <person name="Glavina del Rio T."/>
            <person name="Dalin E."/>
            <person name="Tice H."/>
            <person name="Bruce D."/>
            <person name="Barry K."/>
            <person name="Pitluck S."/>
            <person name="Lowry S."/>
            <person name="Larimer F."/>
            <person name="Land M."/>
            <person name="Hauser L."/>
            <person name="Kyrpides N."/>
            <person name="Ivanova N."/>
            <person name="McMahon K.D."/>
            <person name="Hugenholtz P."/>
        </authorList>
    </citation>
    <scope>NUCLEOTIDE SEQUENCE</scope>
    <source>
        <strain evidence="12">UW-1</strain>
    </source>
</reference>
<evidence type="ECO:0000256" key="7">
    <source>
        <dbReference type="HAMAP-Rule" id="MF_01659"/>
    </source>
</evidence>
<dbReference type="UniPathway" id="UPA01057">
    <property type="reaction ID" value="UER00164"/>
</dbReference>
<comment type="similarity">
    <text evidence="7">Belongs to the TPP enzyme family. MenD subfamily.</text>
</comment>
<dbReference type="InterPro" id="IPR029061">
    <property type="entry name" value="THDP-binding"/>
</dbReference>
<evidence type="ECO:0000256" key="1">
    <source>
        <dbReference type="ARBA" id="ARBA00022428"/>
    </source>
</evidence>
<dbReference type="InterPro" id="IPR012001">
    <property type="entry name" value="Thiamin_PyroP_enz_TPP-bd_dom"/>
</dbReference>
<dbReference type="GO" id="GO:0030976">
    <property type="term" value="F:thiamine pyrophosphate binding"/>
    <property type="evidence" value="ECO:0007669"/>
    <property type="project" value="UniProtKB-UniRule"/>
</dbReference>
<gene>
    <name evidence="7" type="primary">menD</name>
    <name evidence="12" type="ordered locus">CAP2UW1_1909</name>
</gene>
<comment type="cofactor">
    <cofactor evidence="7">
        <name>thiamine diphosphate</name>
        <dbReference type="ChEBI" id="CHEBI:58937"/>
    </cofactor>
    <text evidence="7">Binds 1 thiamine pyrophosphate per subunit.</text>
</comment>
<protein>
    <recommendedName>
        <fullName evidence="7">2-succinyl-5-enolpyruvyl-6-hydroxy-3-cyclohexene-1-carboxylate synthase</fullName>
        <shortName evidence="7">SEPHCHC synthase</shortName>
        <ecNumber evidence="7">2.2.1.9</ecNumber>
    </recommendedName>
    <alternativeName>
        <fullName evidence="7">Menaquinone biosynthesis protein MenD</fullName>
    </alternativeName>
</protein>
<dbReference type="GO" id="GO:0009234">
    <property type="term" value="P:menaquinone biosynthetic process"/>
    <property type="evidence" value="ECO:0007669"/>
    <property type="project" value="UniProtKB-UniRule"/>
</dbReference>
<feature type="region of interest" description="Disordered" evidence="8">
    <location>
        <begin position="566"/>
        <end position="585"/>
    </location>
</feature>
<organism evidence="12">
    <name type="scientific">Accumulibacter regalis</name>
    <dbReference type="NCBI Taxonomy" id="522306"/>
    <lineage>
        <taxon>Bacteria</taxon>
        <taxon>Pseudomonadati</taxon>
        <taxon>Pseudomonadota</taxon>
        <taxon>Betaproteobacteria</taxon>
        <taxon>Candidatus Accumulibacter</taxon>
    </lineage>
</organism>
<dbReference type="InterPro" id="IPR004433">
    <property type="entry name" value="MenaQ_synth_MenD"/>
</dbReference>
<dbReference type="EMBL" id="CP001715">
    <property type="protein sequence ID" value="ACV35206.1"/>
    <property type="molecule type" value="Genomic_DNA"/>
</dbReference>
<dbReference type="GO" id="GO:0070204">
    <property type="term" value="F:2-succinyl-5-enolpyruvyl-6-hydroxy-3-cyclohexene-1-carboxylic-acid synthase activity"/>
    <property type="evidence" value="ECO:0007669"/>
    <property type="project" value="UniProtKB-UniRule"/>
</dbReference>
<dbReference type="PIRSF" id="PIRSF004983">
    <property type="entry name" value="MenD"/>
    <property type="match status" value="1"/>
</dbReference>
<evidence type="ECO:0000256" key="8">
    <source>
        <dbReference type="SAM" id="MobiDB-lite"/>
    </source>
</evidence>
<dbReference type="PANTHER" id="PTHR42916">
    <property type="entry name" value="2-SUCCINYL-5-ENOLPYRUVYL-6-HYDROXY-3-CYCLOHEXENE-1-CARBOXYLATE SYNTHASE"/>
    <property type="match status" value="1"/>
</dbReference>
<evidence type="ECO:0000313" key="12">
    <source>
        <dbReference type="EMBL" id="ACV35206.1"/>
    </source>
</evidence>
<dbReference type="Pfam" id="PF02776">
    <property type="entry name" value="TPP_enzyme_N"/>
    <property type="match status" value="1"/>
</dbReference>
<name>C7RLV7_ACCRE</name>
<feature type="domain" description="Menaquinone biosynthesis protein MenD middle" evidence="11">
    <location>
        <begin position="220"/>
        <end position="403"/>
    </location>
</feature>
<reference evidence="12" key="2">
    <citation type="submission" date="2009-09" db="EMBL/GenBank/DDBJ databases">
        <title>Complete sequence of chromosome of Candidatus Accumulibacter phosphatis clade IIA str. UW-1.</title>
        <authorList>
            <consortium name="US DOE Joint Genome Institute"/>
            <person name="Martin H.G."/>
            <person name="Ivanova N."/>
            <person name="Kunin V."/>
            <person name="Warnecke F."/>
            <person name="Barry K."/>
            <person name="He S."/>
            <person name="Salamov A."/>
            <person name="Szeto E."/>
            <person name="Dalin E."/>
            <person name="Pangilinan J.L."/>
            <person name="Lapidus A."/>
            <person name="Lowry S."/>
            <person name="Kyrpides N.C."/>
            <person name="McMahon K.D."/>
            <person name="Hugenholtz P."/>
        </authorList>
    </citation>
    <scope>NUCLEOTIDE SEQUENCE [LARGE SCALE GENOMIC DNA]</scope>
    <source>
        <strain evidence="12">UW-1</strain>
    </source>
</reference>
<dbReference type="Pfam" id="PF16582">
    <property type="entry name" value="TPP_enzyme_M_2"/>
    <property type="match status" value="1"/>
</dbReference>
<evidence type="ECO:0000256" key="4">
    <source>
        <dbReference type="ARBA" id="ARBA00022842"/>
    </source>
</evidence>
<comment type="cofactor">
    <cofactor evidence="7">
        <name>Mg(2+)</name>
        <dbReference type="ChEBI" id="CHEBI:18420"/>
    </cofactor>
    <cofactor evidence="7">
        <name>Mn(2+)</name>
        <dbReference type="ChEBI" id="CHEBI:29035"/>
    </cofactor>
</comment>
<evidence type="ECO:0000259" key="10">
    <source>
        <dbReference type="Pfam" id="PF02776"/>
    </source>
</evidence>
<sequence length="585" mass="62076">MNDPHATGLLNLRWSQVLVDALAAAGLRELVLSPGSRSTPLALAFLRRPEIRCHVLLDERSAAFFALGIARVSGRPAALLCTSGSAPANWFPAVIEADLAGVSLLLLSAARPPELTGWGANQTVDQHGLFGAHVRAMYSPALPTADFAPAYLHRLAARALADSCWPSPGPVHVNLAFREPLLPDGELAEIGAADCCPVIRVAHPRLLPDKRLIADSAAEISGRPGVIVCGGADYPPDFAEGVAALAGRLDWPILAEPLSNLRFGGHDRSRLCVYYDVFLRRRSMVALARPEWILRFGGFPVTRTLQDWLRAVAPARQIVVSADSRWRDPQHALGVLLQADPTAVCEALLAAAPQCAPAHWRVLFVQAEAQAEALAGRYRCRDNFEGALIAALLDRLPAGHRLFCGNSMPIRDLDAFSGSAAKPLRFFGNRGASGIDGNLSTALGIATEGPCVALVGDLTAQHDLTALAAAGGRDIVVVVINNGGGGIFGYLPVAALPEFERAWLTPQRIDLVAAARSFGIAGERAGSLAEGLATFDNARQRGGATLLEVIVDRQASTAQHQAFWREAAADDDGKSSAASQTQPWS</sequence>
<dbReference type="PANTHER" id="PTHR42916:SF1">
    <property type="entry name" value="PROTEIN PHYLLO, CHLOROPLASTIC"/>
    <property type="match status" value="1"/>
</dbReference>
<dbReference type="Gene3D" id="3.40.50.970">
    <property type="match status" value="2"/>
</dbReference>
<evidence type="ECO:0000256" key="2">
    <source>
        <dbReference type="ARBA" id="ARBA00022679"/>
    </source>
</evidence>
<comment type="pathway">
    <text evidence="7">Quinol/quinone metabolism; 1,4-dihydroxy-2-naphthoate biosynthesis; 1,4-dihydroxy-2-naphthoate from chorismate: step 2/7.</text>
</comment>
<accession>C7RLV7</accession>
<dbReference type="HOGENOM" id="CLU_006051_4_0_4"/>
<keyword evidence="6 7" id="KW-0464">Manganese</keyword>
<dbReference type="NCBIfam" id="TIGR00173">
    <property type="entry name" value="menD"/>
    <property type="match status" value="1"/>
</dbReference>
<dbReference type="Gene3D" id="3.40.50.1220">
    <property type="entry name" value="TPP-binding domain"/>
    <property type="match status" value="1"/>
</dbReference>